<organism evidence="2">
    <name type="scientific">Nothobranchius korthausae</name>
    <dbReference type="NCBI Taxonomy" id="1143690"/>
    <lineage>
        <taxon>Eukaryota</taxon>
        <taxon>Metazoa</taxon>
        <taxon>Chordata</taxon>
        <taxon>Craniata</taxon>
        <taxon>Vertebrata</taxon>
        <taxon>Euteleostomi</taxon>
        <taxon>Actinopterygii</taxon>
        <taxon>Neopterygii</taxon>
        <taxon>Teleostei</taxon>
        <taxon>Neoteleostei</taxon>
        <taxon>Acanthomorphata</taxon>
        <taxon>Ovalentaria</taxon>
        <taxon>Atherinomorphae</taxon>
        <taxon>Cyprinodontiformes</taxon>
        <taxon>Nothobranchiidae</taxon>
        <taxon>Nothobranchius</taxon>
    </lineage>
</organism>
<reference evidence="2" key="2">
    <citation type="submission" date="2016-06" db="EMBL/GenBank/DDBJ databases">
        <title>The genome of a short-lived fish provides insights into sex chromosome evolution and the genetic control of aging.</title>
        <authorList>
            <person name="Reichwald K."/>
            <person name="Felder M."/>
            <person name="Petzold A."/>
            <person name="Koch P."/>
            <person name="Groth M."/>
            <person name="Platzer M."/>
        </authorList>
    </citation>
    <scope>NUCLEOTIDE SEQUENCE</scope>
    <source>
        <tissue evidence="2">Brain</tissue>
    </source>
</reference>
<evidence type="ECO:0000256" key="1">
    <source>
        <dbReference type="SAM" id="Phobius"/>
    </source>
</evidence>
<keyword evidence="1" id="KW-0812">Transmembrane</keyword>
<feature type="transmembrane region" description="Helical" evidence="1">
    <location>
        <begin position="6"/>
        <end position="26"/>
    </location>
</feature>
<dbReference type="AlphaFoldDB" id="A0A1A8G6I3"/>
<evidence type="ECO:0000313" key="2">
    <source>
        <dbReference type="EMBL" id="SBQ65974.1"/>
    </source>
</evidence>
<accession>A0A1A8G6I3</accession>
<sequence>IKKWTMLFTTTKICWFNICWFLMISLKHLSERCVLQRGLLFTGCSDSVEVCIRSEGSPFPVLQDHLHDPNQVWLSSACLWLWSSCVVLMLLVFLFPGLGGLPWAELCWRLL</sequence>
<keyword evidence="1" id="KW-1133">Transmembrane helix</keyword>
<reference evidence="2" key="1">
    <citation type="submission" date="2016-05" db="EMBL/GenBank/DDBJ databases">
        <authorList>
            <person name="Lavstsen T."/>
            <person name="Jespersen J.S."/>
        </authorList>
    </citation>
    <scope>NUCLEOTIDE SEQUENCE</scope>
    <source>
        <tissue evidence="2">Brain</tissue>
    </source>
</reference>
<proteinExistence type="predicted"/>
<feature type="transmembrane region" description="Helical" evidence="1">
    <location>
        <begin position="72"/>
        <end position="95"/>
    </location>
</feature>
<keyword evidence="1" id="KW-0472">Membrane</keyword>
<dbReference type="EMBL" id="HAEB01019447">
    <property type="protein sequence ID" value="SBQ65974.1"/>
    <property type="molecule type" value="Transcribed_RNA"/>
</dbReference>
<feature type="non-terminal residue" evidence="2">
    <location>
        <position position="111"/>
    </location>
</feature>
<feature type="non-terminal residue" evidence="2">
    <location>
        <position position="1"/>
    </location>
</feature>
<name>A0A1A8G6I3_9TELE</name>
<gene>
    <name evidence="2" type="primary">DENND3A</name>
</gene>
<protein>
    <submittedName>
        <fullName evidence="2">DENN/MADD domain containing 3a</fullName>
    </submittedName>
</protein>